<keyword evidence="3" id="KW-1185">Reference proteome</keyword>
<feature type="region of interest" description="Disordered" evidence="1">
    <location>
        <begin position="1"/>
        <end position="23"/>
    </location>
</feature>
<accession>A0ABP7SXU4</accession>
<protein>
    <submittedName>
        <fullName evidence="2">Uncharacterized protein</fullName>
    </submittedName>
</protein>
<proteinExistence type="predicted"/>
<dbReference type="EMBL" id="BAABDJ010000038">
    <property type="protein sequence ID" value="GAA4018114.1"/>
    <property type="molecule type" value="Genomic_DNA"/>
</dbReference>
<evidence type="ECO:0000313" key="2">
    <source>
        <dbReference type="EMBL" id="GAA4018114.1"/>
    </source>
</evidence>
<reference evidence="3" key="1">
    <citation type="journal article" date="2019" name="Int. J. Syst. Evol. Microbiol.">
        <title>The Global Catalogue of Microorganisms (GCM) 10K type strain sequencing project: providing services to taxonomists for standard genome sequencing and annotation.</title>
        <authorList>
            <consortium name="The Broad Institute Genomics Platform"/>
            <consortium name="The Broad Institute Genome Sequencing Center for Infectious Disease"/>
            <person name="Wu L."/>
            <person name="Ma J."/>
        </authorList>
    </citation>
    <scope>NUCLEOTIDE SEQUENCE [LARGE SCALE GENOMIC DNA]</scope>
    <source>
        <strain evidence="3">JCM 17224</strain>
    </source>
</reference>
<comment type="caution">
    <text evidence="2">The sequence shown here is derived from an EMBL/GenBank/DDBJ whole genome shotgun (WGS) entry which is preliminary data.</text>
</comment>
<name>A0ABP7SXU4_9BACT</name>
<evidence type="ECO:0000256" key="1">
    <source>
        <dbReference type="SAM" id="MobiDB-lite"/>
    </source>
</evidence>
<evidence type="ECO:0000313" key="3">
    <source>
        <dbReference type="Proteomes" id="UP001500567"/>
    </source>
</evidence>
<organism evidence="2 3">
    <name type="scientific">Hymenobacter fastidiosus</name>
    <dbReference type="NCBI Taxonomy" id="486264"/>
    <lineage>
        <taxon>Bacteria</taxon>
        <taxon>Pseudomonadati</taxon>
        <taxon>Bacteroidota</taxon>
        <taxon>Cytophagia</taxon>
        <taxon>Cytophagales</taxon>
        <taxon>Hymenobacteraceae</taxon>
        <taxon>Hymenobacter</taxon>
    </lineage>
</organism>
<sequence>MQLATGRVQAQAPRHAPGAASPGRADTAAVYMYRRADAAPDKPLTLLAGGRVVGTLLPNGSLAVRWHYRRRDLALCVQGNANTCFSFVSRWRKSFCIKKHVMLSLSKHLYRTLNQSFNDSLEMLRQAQHDVPNRSN</sequence>
<dbReference type="Proteomes" id="UP001500567">
    <property type="component" value="Unassembled WGS sequence"/>
</dbReference>
<gene>
    <name evidence="2" type="ORF">GCM10022408_34790</name>
</gene>